<accession>B8A7W2</accession>
<name>B8A7W2_ORYSI</name>
<gene>
    <name evidence="2" type="ORF">OsI_01857</name>
</gene>
<evidence type="ECO:0000313" key="3">
    <source>
        <dbReference type="Proteomes" id="UP000007015"/>
    </source>
</evidence>
<dbReference type="Proteomes" id="UP000007015">
    <property type="component" value="Chromosome 1"/>
</dbReference>
<keyword evidence="3" id="KW-1185">Reference proteome</keyword>
<protein>
    <submittedName>
        <fullName evidence="2">Uncharacterized protein</fullName>
    </submittedName>
</protein>
<sequence>MRREPRGSHHHLDDLACSTALDASYSLASVALAASAALDELASPSGIARAAPSLPLPRVGQPSDEFASRISASDPSTVPPAAAKTSSTSLSPSSSSASSPTLGSSLVHLRPPLIPQPRERALNPSPPKRNL</sequence>
<feature type="compositionally biased region" description="Low complexity" evidence="1">
    <location>
        <begin position="75"/>
        <end position="106"/>
    </location>
</feature>
<evidence type="ECO:0000256" key="1">
    <source>
        <dbReference type="SAM" id="MobiDB-lite"/>
    </source>
</evidence>
<feature type="region of interest" description="Disordered" evidence="1">
    <location>
        <begin position="48"/>
        <end position="131"/>
    </location>
</feature>
<dbReference type="Gramene" id="BGIOSGA003492-TA">
    <property type="protein sequence ID" value="BGIOSGA003492-PA"/>
    <property type="gene ID" value="BGIOSGA003492"/>
</dbReference>
<proteinExistence type="predicted"/>
<dbReference type="STRING" id="39946.B8A7W2"/>
<evidence type="ECO:0000313" key="2">
    <source>
        <dbReference type="EMBL" id="EEC70613.1"/>
    </source>
</evidence>
<dbReference type="HOGENOM" id="CLU_1930998_0_0_1"/>
<reference evidence="2 3" key="1">
    <citation type="journal article" date="2005" name="PLoS Biol.">
        <title>The genomes of Oryza sativa: a history of duplications.</title>
        <authorList>
            <person name="Yu J."/>
            <person name="Wang J."/>
            <person name="Lin W."/>
            <person name="Li S."/>
            <person name="Li H."/>
            <person name="Zhou J."/>
            <person name="Ni P."/>
            <person name="Dong W."/>
            <person name="Hu S."/>
            <person name="Zeng C."/>
            <person name="Zhang J."/>
            <person name="Zhang Y."/>
            <person name="Li R."/>
            <person name="Xu Z."/>
            <person name="Li S."/>
            <person name="Li X."/>
            <person name="Zheng H."/>
            <person name="Cong L."/>
            <person name="Lin L."/>
            <person name="Yin J."/>
            <person name="Geng J."/>
            <person name="Li G."/>
            <person name="Shi J."/>
            <person name="Liu J."/>
            <person name="Lv H."/>
            <person name="Li J."/>
            <person name="Wang J."/>
            <person name="Deng Y."/>
            <person name="Ran L."/>
            <person name="Shi X."/>
            <person name="Wang X."/>
            <person name="Wu Q."/>
            <person name="Li C."/>
            <person name="Ren X."/>
            <person name="Wang J."/>
            <person name="Wang X."/>
            <person name="Li D."/>
            <person name="Liu D."/>
            <person name="Zhang X."/>
            <person name="Ji Z."/>
            <person name="Zhao W."/>
            <person name="Sun Y."/>
            <person name="Zhang Z."/>
            <person name="Bao J."/>
            <person name="Han Y."/>
            <person name="Dong L."/>
            <person name="Ji J."/>
            <person name="Chen P."/>
            <person name="Wu S."/>
            <person name="Liu J."/>
            <person name="Xiao Y."/>
            <person name="Bu D."/>
            <person name="Tan J."/>
            <person name="Yang L."/>
            <person name="Ye C."/>
            <person name="Zhang J."/>
            <person name="Xu J."/>
            <person name="Zhou Y."/>
            <person name="Yu Y."/>
            <person name="Zhang B."/>
            <person name="Zhuang S."/>
            <person name="Wei H."/>
            <person name="Liu B."/>
            <person name="Lei M."/>
            <person name="Yu H."/>
            <person name="Li Y."/>
            <person name="Xu H."/>
            <person name="Wei S."/>
            <person name="He X."/>
            <person name="Fang L."/>
            <person name="Zhang Z."/>
            <person name="Zhang Y."/>
            <person name="Huang X."/>
            <person name="Su Z."/>
            <person name="Tong W."/>
            <person name="Li J."/>
            <person name="Tong Z."/>
            <person name="Li S."/>
            <person name="Ye J."/>
            <person name="Wang L."/>
            <person name="Fang L."/>
            <person name="Lei T."/>
            <person name="Chen C."/>
            <person name="Chen H."/>
            <person name="Xu Z."/>
            <person name="Li H."/>
            <person name="Huang H."/>
            <person name="Zhang F."/>
            <person name="Xu H."/>
            <person name="Li N."/>
            <person name="Zhao C."/>
            <person name="Li S."/>
            <person name="Dong L."/>
            <person name="Huang Y."/>
            <person name="Li L."/>
            <person name="Xi Y."/>
            <person name="Qi Q."/>
            <person name="Li W."/>
            <person name="Zhang B."/>
            <person name="Hu W."/>
            <person name="Zhang Y."/>
            <person name="Tian X."/>
            <person name="Jiao Y."/>
            <person name="Liang X."/>
            <person name="Jin J."/>
            <person name="Gao L."/>
            <person name="Zheng W."/>
            <person name="Hao B."/>
            <person name="Liu S."/>
            <person name="Wang W."/>
            <person name="Yuan L."/>
            <person name="Cao M."/>
            <person name="McDermott J."/>
            <person name="Samudrala R."/>
            <person name="Wang J."/>
            <person name="Wong G.K."/>
            <person name="Yang H."/>
        </authorList>
    </citation>
    <scope>NUCLEOTIDE SEQUENCE [LARGE SCALE GENOMIC DNA]</scope>
    <source>
        <strain evidence="3">cv. 93-11</strain>
    </source>
</reference>
<dbReference type="AlphaFoldDB" id="B8A7W2"/>
<dbReference type="EMBL" id="CM000126">
    <property type="protein sequence ID" value="EEC70613.1"/>
    <property type="molecule type" value="Genomic_DNA"/>
</dbReference>
<organism evidence="2 3">
    <name type="scientific">Oryza sativa subsp. indica</name>
    <name type="common">Rice</name>
    <dbReference type="NCBI Taxonomy" id="39946"/>
    <lineage>
        <taxon>Eukaryota</taxon>
        <taxon>Viridiplantae</taxon>
        <taxon>Streptophyta</taxon>
        <taxon>Embryophyta</taxon>
        <taxon>Tracheophyta</taxon>
        <taxon>Spermatophyta</taxon>
        <taxon>Magnoliopsida</taxon>
        <taxon>Liliopsida</taxon>
        <taxon>Poales</taxon>
        <taxon>Poaceae</taxon>
        <taxon>BOP clade</taxon>
        <taxon>Oryzoideae</taxon>
        <taxon>Oryzeae</taxon>
        <taxon>Oryzinae</taxon>
        <taxon>Oryza</taxon>
        <taxon>Oryza sativa</taxon>
    </lineage>
</organism>